<evidence type="ECO:0000256" key="1">
    <source>
        <dbReference type="SAM" id="MobiDB-lite"/>
    </source>
</evidence>
<accession>A0A5B0LY87</accession>
<proteinExistence type="predicted"/>
<feature type="region of interest" description="Disordered" evidence="1">
    <location>
        <begin position="1"/>
        <end position="33"/>
    </location>
</feature>
<feature type="compositionally biased region" description="Polar residues" evidence="1">
    <location>
        <begin position="66"/>
        <end position="75"/>
    </location>
</feature>
<feature type="compositionally biased region" description="Basic and acidic residues" evidence="1">
    <location>
        <begin position="21"/>
        <end position="33"/>
    </location>
</feature>
<reference evidence="2 3" key="1">
    <citation type="submission" date="2019-05" db="EMBL/GenBank/DDBJ databases">
        <title>Emergence of the Ug99 lineage of the wheat stem rust pathogen through somatic hybridization.</title>
        <authorList>
            <person name="Li F."/>
            <person name="Upadhyaya N.M."/>
            <person name="Sperschneider J."/>
            <person name="Matny O."/>
            <person name="Nguyen-Phuc H."/>
            <person name="Mago R."/>
            <person name="Raley C."/>
            <person name="Miller M.E."/>
            <person name="Silverstein K.A.T."/>
            <person name="Henningsen E."/>
            <person name="Hirsch C.D."/>
            <person name="Visser B."/>
            <person name="Pretorius Z.A."/>
            <person name="Steffenson B.J."/>
            <person name="Schwessinger B."/>
            <person name="Dodds P.N."/>
            <person name="Figueroa M."/>
        </authorList>
    </citation>
    <scope>NUCLEOTIDE SEQUENCE [LARGE SCALE GENOMIC DNA]</scope>
    <source>
        <strain evidence="2">21-0</strain>
    </source>
</reference>
<evidence type="ECO:0000313" key="2">
    <source>
        <dbReference type="EMBL" id="KAA1069827.1"/>
    </source>
</evidence>
<name>A0A5B0LY87_PUCGR</name>
<feature type="region of interest" description="Disordered" evidence="1">
    <location>
        <begin position="65"/>
        <end position="96"/>
    </location>
</feature>
<gene>
    <name evidence="2" type="ORF">PGT21_033860</name>
</gene>
<dbReference type="OrthoDB" id="10471360at2759"/>
<protein>
    <submittedName>
        <fullName evidence="2">Uncharacterized protein</fullName>
    </submittedName>
</protein>
<sequence length="182" mass="20931">MMTYKPSPSDLVQMPALGSDWTKDESKRDKDWEGKDTLIDKTKWLDRKQKIRSKKQVVYTPLFSPKQASLPSSSRTCRRPATPSTDDRGSNSDSLSISNKECTRFSVDLNRPDWSTPPTRANFTECRSASLIQIDCFEIHSTYLSRKYSNHLFAFMLHLIADCPFALCGKTKMNLNDHWIED</sequence>
<dbReference type="Proteomes" id="UP000324748">
    <property type="component" value="Unassembled WGS sequence"/>
</dbReference>
<evidence type="ECO:0000313" key="3">
    <source>
        <dbReference type="Proteomes" id="UP000324748"/>
    </source>
</evidence>
<organism evidence="2 3">
    <name type="scientific">Puccinia graminis f. sp. tritici</name>
    <dbReference type="NCBI Taxonomy" id="56615"/>
    <lineage>
        <taxon>Eukaryota</taxon>
        <taxon>Fungi</taxon>
        <taxon>Dikarya</taxon>
        <taxon>Basidiomycota</taxon>
        <taxon>Pucciniomycotina</taxon>
        <taxon>Pucciniomycetes</taxon>
        <taxon>Pucciniales</taxon>
        <taxon>Pucciniaceae</taxon>
        <taxon>Puccinia</taxon>
    </lineage>
</organism>
<comment type="caution">
    <text evidence="2">The sequence shown here is derived from an EMBL/GenBank/DDBJ whole genome shotgun (WGS) entry which is preliminary data.</text>
</comment>
<dbReference type="AlphaFoldDB" id="A0A5B0LY87"/>
<dbReference type="EMBL" id="VSWC01000183">
    <property type="protein sequence ID" value="KAA1069827.1"/>
    <property type="molecule type" value="Genomic_DNA"/>
</dbReference>
<keyword evidence="3" id="KW-1185">Reference proteome</keyword>